<keyword evidence="3" id="KW-1185">Reference proteome</keyword>
<keyword evidence="1" id="KW-1133">Transmembrane helix</keyword>
<reference evidence="2 3" key="1">
    <citation type="submission" date="2020-03" db="EMBL/GenBank/DDBJ databases">
        <title>Genomic Encyclopedia of Type Strains, Phase IV (KMG-IV): sequencing the most valuable type-strain genomes for metagenomic binning, comparative biology and taxonomic classification.</title>
        <authorList>
            <person name="Goeker M."/>
        </authorList>
    </citation>
    <scope>NUCLEOTIDE SEQUENCE [LARGE SCALE GENOMIC DNA]</scope>
    <source>
        <strain evidence="2 3">DSM 101599</strain>
    </source>
</reference>
<sequence length="165" mass="18803">MIENKRFAVDIGITLSTQLINACLSILAIIGAVFVFIIDKRETFIPFYLLNIFGFISLIISIFLGGKGIDKIRKNSFNNQLNLDSTKNYFNWQAILCLGGILFCLGSLFFTQKVKAENKELILINKTLNKLNQIKNENLTKTDSLIKEVELLNNRLKKLEISQKK</sequence>
<protein>
    <submittedName>
        <fullName evidence="2">Uncharacterized protein</fullName>
    </submittedName>
</protein>
<proteinExistence type="predicted"/>
<dbReference type="RefSeq" id="WP_167191113.1">
    <property type="nucleotide sequence ID" value="NZ_JAASQL010000018.1"/>
</dbReference>
<comment type="caution">
    <text evidence="2">The sequence shown here is derived from an EMBL/GenBank/DDBJ whole genome shotgun (WGS) entry which is preliminary data.</text>
</comment>
<feature type="transmembrane region" description="Helical" evidence="1">
    <location>
        <begin position="45"/>
        <end position="69"/>
    </location>
</feature>
<evidence type="ECO:0000256" key="1">
    <source>
        <dbReference type="SAM" id="Phobius"/>
    </source>
</evidence>
<dbReference type="EMBL" id="JAASQL010000018">
    <property type="protein sequence ID" value="NIJ46633.1"/>
    <property type="molecule type" value="Genomic_DNA"/>
</dbReference>
<feature type="transmembrane region" description="Helical" evidence="1">
    <location>
        <begin position="19"/>
        <end position="38"/>
    </location>
</feature>
<gene>
    <name evidence="2" type="ORF">FHR24_003128</name>
</gene>
<name>A0ABX0UCU3_9FLAO</name>
<accession>A0ABX0UCU3</accession>
<organism evidence="2 3">
    <name type="scientific">Wenyingzhuangia heitensis</name>
    <dbReference type="NCBI Taxonomy" id="1487859"/>
    <lineage>
        <taxon>Bacteria</taxon>
        <taxon>Pseudomonadati</taxon>
        <taxon>Bacteroidota</taxon>
        <taxon>Flavobacteriia</taxon>
        <taxon>Flavobacteriales</taxon>
        <taxon>Flavobacteriaceae</taxon>
        <taxon>Wenyingzhuangia</taxon>
    </lineage>
</organism>
<keyword evidence="1" id="KW-0472">Membrane</keyword>
<dbReference type="Proteomes" id="UP000745859">
    <property type="component" value="Unassembled WGS sequence"/>
</dbReference>
<keyword evidence="1" id="KW-0812">Transmembrane</keyword>
<evidence type="ECO:0000313" key="2">
    <source>
        <dbReference type="EMBL" id="NIJ46633.1"/>
    </source>
</evidence>
<evidence type="ECO:0000313" key="3">
    <source>
        <dbReference type="Proteomes" id="UP000745859"/>
    </source>
</evidence>
<feature type="transmembrane region" description="Helical" evidence="1">
    <location>
        <begin position="89"/>
        <end position="110"/>
    </location>
</feature>